<feature type="region of interest" description="Disordered" evidence="1">
    <location>
        <begin position="16"/>
        <end position="80"/>
    </location>
</feature>
<dbReference type="AlphaFoldDB" id="A0A1N6N4F2"/>
<protein>
    <submittedName>
        <fullName evidence="3">Uncharacterized protein</fullName>
    </submittedName>
</protein>
<feature type="signal peptide" evidence="2">
    <location>
        <begin position="1"/>
        <end position="20"/>
    </location>
</feature>
<dbReference type="Proteomes" id="UP000241788">
    <property type="component" value="Unassembled WGS sequence"/>
</dbReference>
<dbReference type="STRING" id="1604334.SAMN05421546_0085"/>
<feature type="chain" id="PRO_5009937186" evidence="2">
    <location>
        <begin position="21"/>
        <end position="80"/>
    </location>
</feature>
<sequence length="80" mass="8524">MRKRLLIALILATASGSAFAQASSIGSDPGATTTSDDDSAPAPKRPVPATTSETRKGPARSDNQRNNNPRWHSFLPGMFR</sequence>
<evidence type="ECO:0000256" key="1">
    <source>
        <dbReference type="SAM" id="MobiDB-lite"/>
    </source>
</evidence>
<proteinExistence type="predicted"/>
<reference evidence="4" key="1">
    <citation type="submission" date="2017-01" db="EMBL/GenBank/DDBJ databases">
        <authorList>
            <person name="Varghese N."/>
            <person name="Submissions S."/>
        </authorList>
    </citation>
    <scope>NUCLEOTIDE SEQUENCE [LARGE SCALE GENOMIC DNA]</scope>
    <source>
        <strain evidence="4">UM1</strain>
    </source>
</reference>
<evidence type="ECO:0000256" key="2">
    <source>
        <dbReference type="SAM" id="SignalP"/>
    </source>
</evidence>
<evidence type="ECO:0000313" key="3">
    <source>
        <dbReference type="EMBL" id="SIP86909.1"/>
    </source>
</evidence>
<dbReference type="OrthoDB" id="6028468at2"/>
<keyword evidence="2" id="KW-0732">Signal</keyword>
<gene>
    <name evidence="3" type="ORF">SAMN05421546_0085</name>
</gene>
<dbReference type="RefSeq" id="WP_076584514.1">
    <property type="nucleotide sequence ID" value="NZ_FTLW01000001.1"/>
</dbReference>
<organism evidence="3 4">
    <name type="scientific">Solilutibacter tolerans</name>
    <dbReference type="NCBI Taxonomy" id="1604334"/>
    <lineage>
        <taxon>Bacteria</taxon>
        <taxon>Pseudomonadati</taxon>
        <taxon>Pseudomonadota</taxon>
        <taxon>Gammaproteobacteria</taxon>
        <taxon>Lysobacterales</taxon>
        <taxon>Lysobacteraceae</taxon>
        <taxon>Solilutibacter</taxon>
    </lineage>
</organism>
<name>A0A1N6N4F2_9GAMM</name>
<evidence type="ECO:0000313" key="4">
    <source>
        <dbReference type="Proteomes" id="UP000241788"/>
    </source>
</evidence>
<feature type="compositionally biased region" description="Polar residues" evidence="1">
    <location>
        <begin position="16"/>
        <end position="34"/>
    </location>
</feature>
<accession>A0A1N6N4F2</accession>
<dbReference type="EMBL" id="FTLW01000001">
    <property type="protein sequence ID" value="SIP86909.1"/>
    <property type="molecule type" value="Genomic_DNA"/>
</dbReference>
<keyword evidence="4" id="KW-1185">Reference proteome</keyword>